<organism evidence="2 3">
    <name type="scientific">Streblomastix strix</name>
    <dbReference type="NCBI Taxonomy" id="222440"/>
    <lineage>
        <taxon>Eukaryota</taxon>
        <taxon>Metamonada</taxon>
        <taxon>Preaxostyla</taxon>
        <taxon>Oxymonadida</taxon>
        <taxon>Streblomastigidae</taxon>
        <taxon>Streblomastix</taxon>
    </lineage>
</organism>
<feature type="compositionally biased region" description="Acidic residues" evidence="1">
    <location>
        <begin position="61"/>
        <end position="80"/>
    </location>
</feature>
<proteinExistence type="predicted"/>
<sequence length="97" mass="11099">MNEALKSLRYEIRQFLPLLQASPFGVHCRVCRGIGGRGIKLTEIKEEDQSELIYEDCSLVDQEEEEGKVDSNDEKEEDEFGGLNIFGGYEKQEKLLD</sequence>
<gene>
    <name evidence="2" type="ORF">EZS28_042874</name>
</gene>
<protein>
    <submittedName>
        <fullName evidence="2">Uncharacterized protein</fullName>
    </submittedName>
</protein>
<dbReference type="AlphaFoldDB" id="A0A5J4TUR1"/>
<evidence type="ECO:0000313" key="2">
    <source>
        <dbReference type="EMBL" id="KAA6361599.1"/>
    </source>
</evidence>
<evidence type="ECO:0000256" key="1">
    <source>
        <dbReference type="SAM" id="MobiDB-lite"/>
    </source>
</evidence>
<feature type="region of interest" description="Disordered" evidence="1">
    <location>
        <begin position="61"/>
        <end position="81"/>
    </location>
</feature>
<evidence type="ECO:0000313" key="3">
    <source>
        <dbReference type="Proteomes" id="UP000324800"/>
    </source>
</evidence>
<dbReference type="EMBL" id="SNRW01025323">
    <property type="protein sequence ID" value="KAA6361599.1"/>
    <property type="molecule type" value="Genomic_DNA"/>
</dbReference>
<reference evidence="2 3" key="1">
    <citation type="submission" date="2019-03" db="EMBL/GenBank/DDBJ databases">
        <title>Single cell metagenomics reveals metabolic interactions within the superorganism composed of flagellate Streblomastix strix and complex community of Bacteroidetes bacteria on its surface.</title>
        <authorList>
            <person name="Treitli S.C."/>
            <person name="Kolisko M."/>
            <person name="Husnik F."/>
            <person name="Keeling P."/>
            <person name="Hampl V."/>
        </authorList>
    </citation>
    <scope>NUCLEOTIDE SEQUENCE [LARGE SCALE GENOMIC DNA]</scope>
    <source>
        <strain evidence="2">ST1C</strain>
    </source>
</reference>
<comment type="caution">
    <text evidence="2">The sequence shown here is derived from an EMBL/GenBank/DDBJ whole genome shotgun (WGS) entry which is preliminary data.</text>
</comment>
<dbReference type="Proteomes" id="UP000324800">
    <property type="component" value="Unassembled WGS sequence"/>
</dbReference>
<accession>A0A5J4TUR1</accession>
<name>A0A5J4TUR1_9EUKA</name>